<keyword evidence="3" id="KW-1185">Reference proteome</keyword>
<dbReference type="AlphaFoldDB" id="A0AAV4QW22"/>
<reference evidence="2 3" key="1">
    <citation type="submission" date="2021-06" db="EMBL/GenBank/DDBJ databases">
        <title>Caerostris extrusa draft genome.</title>
        <authorList>
            <person name="Kono N."/>
            <person name="Arakawa K."/>
        </authorList>
    </citation>
    <scope>NUCLEOTIDE SEQUENCE [LARGE SCALE GENOMIC DNA]</scope>
</reference>
<evidence type="ECO:0000313" key="2">
    <source>
        <dbReference type="EMBL" id="GIY13828.1"/>
    </source>
</evidence>
<sequence length="130" mass="14724">MQIVIVAKKQYYGREGTFPGPHKCAAESYESIKFCCRFRIRNERGDSKQTSFVHKTKRLAQRAPPTARMTYGVARSMGRGVARERLNLEACLSVGKFARQDESQWQGQQVRRASGANPALMRPSRADGRM</sequence>
<dbReference type="Proteomes" id="UP001054945">
    <property type="component" value="Unassembled WGS sequence"/>
</dbReference>
<accession>A0AAV4QW22</accession>
<evidence type="ECO:0000313" key="3">
    <source>
        <dbReference type="Proteomes" id="UP001054945"/>
    </source>
</evidence>
<evidence type="ECO:0000256" key="1">
    <source>
        <dbReference type="SAM" id="MobiDB-lite"/>
    </source>
</evidence>
<proteinExistence type="predicted"/>
<dbReference type="EMBL" id="BPLR01007003">
    <property type="protein sequence ID" value="GIY13828.1"/>
    <property type="molecule type" value="Genomic_DNA"/>
</dbReference>
<organism evidence="2 3">
    <name type="scientific">Caerostris extrusa</name>
    <name type="common">Bark spider</name>
    <name type="synonym">Caerostris bankana</name>
    <dbReference type="NCBI Taxonomy" id="172846"/>
    <lineage>
        <taxon>Eukaryota</taxon>
        <taxon>Metazoa</taxon>
        <taxon>Ecdysozoa</taxon>
        <taxon>Arthropoda</taxon>
        <taxon>Chelicerata</taxon>
        <taxon>Arachnida</taxon>
        <taxon>Araneae</taxon>
        <taxon>Araneomorphae</taxon>
        <taxon>Entelegynae</taxon>
        <taxon>Araneoidea</taxon>
        <taxon>Araneidae</taxon>
        <taxon>Caerostris</taxon>
    </lineage>
</organism>
<gene>
    <name evidence="2" type="ORF">CEXT_117731</name>
</gene>
<feature type="region of interest" description="Disordered" evidence="1">
    <location>
        <begin position="103"/>
        <end position="130"/>
    </location>
</feature>
<comment type="caution">
    <text evidence="2">The sequence shown here is derived from an EMBL/GenBank/DDBJ whole genome shotgun (WGS) entry which is preliminary data.</text>
</comment>
<name>A0AAV4QW22_CAEEX</name>
<protein>
    <submittedName>
        <fullName evidence="2">Uncharacterized protein</fullName>
    </submittedName>
</protein>